<dbReference type="AlphaFoldDB" id="A0AAE9Y3C8"/>
<dbReference type="Proteomes" id="UP001216390">
    <property type="component" value="Chromosome"/>
</dbReference>
<accession>A0AAE9Y3C8</accession>
<organism evidence="2 3">
    <name type="scientific">Iamia majanohamensis</name>
    <dbReference type="NCBI Taxonomy" id="467976"/>
    <lineage>
        <taxon>Bacteria</taxon>
        <taxon>Bacillati</taxon>
        <taxon>Actinomycetota</taxon>
        <taxon>Acidimicrobiia</taxon>
        <taxon>Acidimicrobiales</taxon>
        <taxon>Iamiaceae</taxon>
        <taxon>Iamia</taxon>
    </lineage>
</organism>
<sequence length="451" mass="51140">MVVRGTEPAEPEPGAALVERVPEDSNDDRIDGAVVQSTVGAPEDQDERDEAREELRDHLASSGLNFEISEDPFDDIDGWMVEVWLADTHQEFRSFYFFGERRFLLAEHSLSDIIPLHNYDGFFDRSEGLIEVRLGADTPGAFSFVRQRLRVLGGQMRFVRPDGCTMKLGPPSEVHSLLSGSHSLSLTIEGVRVDSSNADELIELLSDSLLIELDMKYNFRFELRRLQVRPTAMVSRPRRLTGTEGPFDFPANKYSHEAASLYRAGRHQTTPPLIRYWALYQVLEYYFPRYAREEARRRTALVVRSPMFNHHSEDHLDQVVSSVLDSPGGPQGRESEQLEAVLRSIVSERLLFDFLEESGLAPFISDRNTELSEYPVHQKVPDPIKALAKRIYQIRCRIVHSKSDARRDHGPSLIPGTRHDDLIGLELPLMEFLARRALVAGCESLDVAPSD</sequence>
<keyword evidence="3" id="KW-1185">Reference proteome</keyword>
<feature type="compositionally biased region" description="Basic and acidic residues" evidence="1">
    <location>
        <begin position="20"/>
        <end position="31"/>
    </location>
</feature>
<evidence type="ECO:0000256" key="1">
    <source>
        <dbReference type="SAM" id="MobiDB-lite"/>
    </source>
</evidence>
<dbReference type="KEGG" id="ima:PO878_10995"/>
<evidence type="ECO:0000313" key="3">
    <source>
        <dbReference type="Proteomes" id="UP001216390"/>
    </source>
</evidence>
<feature type="region of interest" description="Disordered" evidence="1">
    <location>
        <begin position="1"/>
        <end position="48"/>
    </location>
</feature>
<dbReference type="RefSeq" id="WP_272734550.1">
    <property type="nucleotide sequence ID" value="NZ_CP116942.1"/>
</dbReference>
<reference evidence="2" key="1">
    <citation type="submission" date="2023-01" db="EMBL/GenBank/DDBJ databases">
        <title>The diversity of Class Acidimicrobiia in South China Sea sediment environments and the proposal of Iamia marina sp. nov., a novel species of the genus Iamia.</title>
        <authorList>
            <person name="He Y."/>
            <person name="Tian X."/>
        </authorList>
    </citation>
    <scope>NUCLEOTIDE SEQUENCE</scope>
    <source>
        <strain evidence="2">DSM 19957</strain>
    </source>
</reference>
<gene>
    <name evidence="2" type="ORF">PO878_10995</name>
</gene>
<evidence type="ECO:0000313" key="2">
    <source>
        <dbReference type="EMBL" id="WCO65025.1"/>
    </source>
</evidence>
<dbReference type="EMBL" id="CP116942">
    <property type="protein sequence ID" value="WCO65025.1"/>
    <property type="molecule type" value="Genomic_DNA"/>
</dbReference>
<name>A0AAE9Y3C8_9ACTN</name>
<proteinExistence type="predicted"/>
<protein>
    <submittedName>
        <fullName evidence="2">Uncharacterized protein</fullName>
    </submittedName>
</protein>